<organism evidence="1 2">
    <name type="scientific">Marinomonas mediterranea (strain ATCC 700492 / JCM 21426 / NBRC 103028 / MMB-1)</name>
    <dbReference type="NCBI Taxonomy" id="717774"/>
    <lineage>
        <taxon>Bacteria</taxon>
        <taxon>Pseudomonadati</taxon>
        <taxon>Pseudomonadota</taxon>
        <taxon>Gammaproteobacteria</taxon>
        <taxon>Oceanospirillales</taxon>
        <taxon>Oceanospirillaceae</taxon>
        <taxon>Marinomonas</taxon>
    </lineage>
</organism>
<dbReference type="Gene3D" id="2.170.150.70">
    <property type="match status" value="1"/>
</dbReference>
<dbReference type="eggNOG" id="COG3791">
    <property type="taxonomic scope" value="Bacteria"/>
</dbReference>
<sequence>MDYSTECSCGKNKALVQLPQAIEEYQARECDCDFCVSYGLAYISDVKGTLSFSPRQTMHQLNQGSGQATFWQCSNCKDIVAVTHRDNGEERGAVVKTLLSKYTLQSSVKVSPKQLTSEAKPERWAMVWSKVVLE</sequence>
<dbReference type="OrthoDB" id="9805575at2"/>
<reference evidence="1 2" key="1">
    <citation type="journal article" date="2012" name="Stand. Genomic Sci.">
        <title>Complete genome sequence of the melanogenic marine bacterium Marinomonas mediterranea type strain (MMB-1(T)).</title>
        <authorList>
            <person name="Lucas-Elio P."/>
            <person name="Goodwin L."/>
            <person name="Woyke T."/>
            <person name="Pitluck S."/>
            <person name="Nolan M."/>
            <person name="Kyrpides N.C."/>
            <person name="Detter J.C."/>
            <person name="Copeland A."/>
            <person name="Teshima H."/>
            <person name="Bruce D."/>
            <person name="Detter C."/>
            <person name="Tapia R."/>
            <person name="Han S."/>
            <person name="Land M.L."/>
            <person name="Ivanova N."/>
            <person name="Mikhailova N."/>
            <person name="Johnston A.W."/>
            <person name="Sanchez-Amat A."/>
        </authorList>
    </citation>
    <scope>NUCLEOTIDE SEQUENCE [LARGE SCALE GENOMIC DNA]</scope>
    <source>
        <strain evidence="2">ATCC 700492 / JCM 21426 / NBRC 103028 / MMB-1</strain>
    </source>
</reference>
<protein>
    <submittedName>
        <fullName evidence="1">Glutathione-dependent formaldehyde-activating, GFA</fullName>
    </submittedName>
</protein>
<gene>
    <name evidence="1" type="ordered locus">Marme_1430</name>
</gene>
<dbReference type="EMBL" id="CP002583">
    <property type="protein sequence ID" value="ADZ90697.1"/>
    <property type="molecule type" value="Genomic_DNA"/>
</dbReference>
<evidence type="ECO:0000313" key="2">
    <source>
        <dbReference type="Proteomes" id="UP000001062"/>
    </source>
</evidence>
<accession>F2JX91</accession>
<dbReference type="RefSeq" id="WP_013660602.1">
    <property type="nucleotide sequence ID" value="NC_015276.1"/>
</dbReference>
<dbReference type="AlphaFoldDB" id="F2JX91"/>
<dbReference type="PATRIC" id="fig|717774.3.peg.1481"/>
<keyword evidence="2" id="KW-1185">Reference proteome</keyword>
<evidence type="ECO:0000313" key="1">
    <source>
        <dbReference type="EMBL" id="ADZ90697.1"/>
    </source>
</evidence>
<name>F2JX91_MARM1</name>
<dbReference type="KEGG" id="mme:Marme_1430"/>
<dbReference type="HOGENOM" id="CLU_055491_5_0_6"/>
<dbReference type="Proteomes" id="UP000001062">
    <property type="component" value="Chromosome"/>
</dbReference>
<proteinExistence type="predicted"/>